<comment type="caution">
    <text evidence="1">The sequence shown here is derived from an EMBL/GenBank/DDBJ whole genome shotgun (WGS) entry which is preliminary data.</text>
</comment>
<evidence type="ECO:0000313" key="2">
    <source>
        <dbReference type="Proteomes" id="UP000805649"/>
    </source>
</evidence>
<accession>A0ACC3Z6R1</accession>
<dbReference type="Proteomes" id="UP000805649">
    <property type="component" value="Unassembled WGS sequence"/>
</dbReference>
<keyword evidence="2" id="KW-1185">Reference proteome</keyword>
<protein>
    <submittedName>
        <fullName evidence="1">Uncharacterized protein</fullName>
    </submittedName>
</protein>
<organism evidence="1 2">
    <name type="scientific">Colletotrichum truncatum</name>
    <name type="common">Anthracnose fungus</name>
    <name type="synonym">Colletotrichum capsici</name>
    <dbReference type="NCBI Taxonomy" id="5467"/>
    <lineage>
        <taxon>Eukaryota</taxon>
        <taxon>Fungi</taxon>
        <taxon>Dikarya</taxon>
        <taxon>Ascomycota</taxon>
        <taxon>Pezizomycotina</taxon>
        <taxon>Sordariomycetes</taxon>
        <taxon>Hypocreomycetidae</taxon>
        <taxon>Glomerellales</taxon>
        <taxon>Glomerellaceae</taxon>
        <taxon>Colletotrichum</taxon>
        <taxon>Colletotrichum truncatum species complex</taxon>
    </lineage>
</organism>
<name>A0ACC3Z6R1_COLTU</name>
<reference evidence="1 2" key="1">
    <citation type="journal article" date="2020" name="Phytopathology">
        <title>Genome Sequence Resources of Colletotrichum truncatum, C. plurivorum, C. musicola, and C. sojae: Four Species Pathogenic to Soybean (Glycine max).</title>
        <authorList>
            <person name="Rogerio F."/>
            <person name="Boufleur T.R."/>
            <person name="Ciampi-Guillardi M."/>
            <person name="Sukno S.A."/>
            <person name="Thon M.R."/>
            <person name="Massola Junior N.S."/>
            <person name="Baroncelli R."/>
        </authorList>
    </citation>
    <scope>NUCLEOTIDE SEQUENCE [LARGE SCALE GENOMIC DNA]</scope>
    <source>
        <strain evidence="1 2">CMES1059</strain>
    </source>
</reference>
<proteinExistence type="predicted"/>
<sequence>MEPTSTRHDFRAWLMDGDTFTAIYCPLKQTHITSGSYATCCPSASCKMVTACRDNTLYSDSGTGRFCGTRAGDQCGTVSIYQNYPSGEPIMTHIHCRLSTWGTIMYRELGATMTARSTAAATETDPLITEPPATSAPSDTPAPGPSESQSSKAWIAGAVIGPLAGIAIIGLVVFMVWRRRRRGAAGRDDPRKNGDLAEAPDSSVLGSAYAKSHGGPSPVGNWQQNPQPVYEMNGSYPPPPAELDSGTVYEMNGQSTTRNAGNGHI</sequence>
<gene>
    <name evidence="1" type="ORF">CTRU02_206369</name>
</gene>
<dbReference type="EMBL" id="VUJX02000003">
    <property type="protein sequence ID" value="KAL0939760.1"/>
    <property type="molecule type" value="Genomic_DNA"/>
</dbReference>
<evidence type="ECO:0000313" key="1">
    <source>
        <dbReference type="EMBL" id="KAL0939760.1"/>
    </source>
</evidence>